<dbReference type="SUPFAM" id="SSF51905">
    <property type="entry name" value="FAD/NAD(P)-binding domain"/>
    <property type="match status" value="1"/>
</dbReference>
<feature type="domain" description="Amine oxidase" evidence="1">
    <location>
        <begin position="14"/>
        <end position="466"/>
    </location>
</feature>
<dbReference type="InterPro" id="IPR036188">
    <property type="entry name" value="FAD/NAD-bd_sf"/>
</dbReference>
<keyword evidence="3" id="KW-1185">Reference proteome</keyword>
<dbReference type="PANTHER" id="PTHR10742:SF410">
    <property type="entry name" value="LYSINE-SPECIFIC HISTONE DEMETHYLASE 2"/>
    <property type="match status" value="1"/>
</dbReference>
<name>H8XAI6_CANO9</name>
<evidence type="ECO:0000313" key="2">
    <source>
        <dbReference type="EMBL" id="CCG24835.1"/>
    </source>
</evidence>
<dbReference type="AlphaFoldDB" id="H8XAI6"/>
<sequence>MIKSVKVAIIGAGVSGLKAAETLLSSAKIDKNDIAILEAQDHIGGRLQNTKVEESKLGITYALGALWYHDTLINTPLRDLQEKGLIEEGDVYYDDKDALTYTEDGLLDVSGLKLNRVMEETTQFFPLFFGDEQQDLSCDAAVTEYVKQHEAYLTGEQKEYLNRAMRLLEIWHGISSVEASGRMALLKHTGRNLLNKKGFTFLIDTLKKEITDSCILLDQPVKSIIQHKLSRKAITVETKKGLTVETDYLIVTVPLSILKLNSDDEYGITWNPPLPKPVKGIIDNLGFAALGKAFFEFEHIWWDNQQEHFQILPKKVEPSEVDHPFNDLPPSFTFPALVVNYAKLYPGNRGGSLAILTPSPLSNYLESHPDESWTYFRPMLEKIAVKVTEDPINTLITDWTINPYIRGSYTAVAAETADVALLNAMKLKVSGLEYSRVRFAGEHTVTEGTGCVHGAYDSGVREANWVLNAMRDLTLKS</sequence>
<dbReference type="OrthoDB" id="5046242at2759"/>
<protein>
    <submittedName>
        <fullName evidence="2">Cbp1 corticosteroid binding protein</fullName>
    </submittedName>
</protein>
<dbReference type="GO" id="GO:0016491">
    <property type="term" value="F:oxidoreductase activity"/>
    <property type="evidence" value="ECO:0007669"/>
    <property type="project" value="InterPro"/>
</dbReference>
<dbReference type="EMBL" id="HE681725">
    <property type="protein sequence ID" value="CCG24835.1"/>
    <property type="molecule type" value="Genomic_DNA"/>
</dbReference>
<proteinExistence type="predicted"/>
<gene>
    <name evidence="2" type="ORF">CORT_0G01480</name>
</gene>
<dbReference type="InterPro" id="IPR002937">
    <property type="entry name" value="Amino_oxidase"/>
</dbReference>
<dbReference type="GeneID" id="14542084"/>
<dbReference type="Proteomes" id="UP000005018">
    <property type="component" value="Chromosome 7"/>
</dbReference>
<dbReference type="HOGENOM" id="CLU_004498_10_1_1"/>
<dbReference type="SUPFAM" id="SSF54373">
    <property type="entry name" value="FAD-linked reductases, C-terminal domain"/>
    <property type="match status" value="1"/>
</dbReference>
<dbReference type="PANTHER" id="PTHR10742">
    <property type="entry name" value="FLAVIN MONOAMINE OXIDASE"/>
    <property type="match status" value="1"/>
</dbReference>
<dbReference type="eggNOG" id="KOG0029">
    <property type="taxonomic scope" value="Eukaryota"/>
</dbReference>
<dbReference type="RefSeq" id="XP_003870962.1">
    <property type="nucleotide sequence ID" value="XM_003870913.1"/>
</dbReference>
<organism evidence="2 3">
    <name type="scientific">Candida orthopsilosis (strain 90-125)</name>
    <name type="common">Yeast</name>
    <dbReference type="NCBI Taxonomy" id="1136231"/>
    <lineage>
        <taxon>Eukaryota</taxon>
        <taxon>Fungi</taxon>
        <taxon>Dikarya</taxon>
        <taxon>Ascomycota</taxon>
        <taxon>Saccharomycotina</taxon>
        <taxon>Pichiomycetes</taxon>
        <taxon>Debaryomycetaceae</taxon>
        <taxon>Candida/Lodderomyces clade</taxon>
        <taxon>Candida</taxon>
    </lineage>
</organism>
<evidence type="ECO:0000313" key="3">
    <source>
        <dbReference type="Proteomes" id="UP000005018"/>
    </source>
</evidence>
<dbReference type="Gene3D" id="3.50.50.60">
    <property type="entry name" value="FAD/NAD(P)-binding domain"/>
    <property type="match status" value="1"/>
</dbReference>
<reference evidence="2 3" key="1">
    <citation type="journal article" date="2012" name="PLoS ONE">
        <title>Sequence and analysis of the genome of the pathogenic yeast Candida orthopsilosis.</title>
        <authorList>
            <person name="Riccombeni A."/>
            <person name="Vidanes G."/>
            <person name="Proux-Wera E."/>
            <person name="Wolfe K.H."/>
            <person name="Butler G."/>
        </authorList>
    </citation>
    <scope>NUCLEOTIDE SEQUENCE [LARGE SCALE GENOMIC DNA]</scope>
    <source>
        <strain evidence="2 3">Co 90-125</strain>
    </source>
</reference>
<dbReference type="InterPro" id="IPR050281">
    <property type="entry name" value="Flavin_monoamine_oxidase"/>
</dbReference>
<accession>H8XAI6</accession>
<dbReference type="Gene3D" id="3.90.660.10">
    <property type="match status" value="1"/>
</dbReference>
<evidence type="ECO:0000259" key="1">
    <source>
        <dbReference type="Pfam" id="PF01593"/>
    </source>
</evidence>
<dbReference type="Pfam" id="PF01593">
    <property type="entry name" value="Amino_oxidase"/>
    <property type="match status" value="1"/>
</dbReference>
<dbReference type="KEGG" id="cot:CORT_0G01480"/>